<dbReference type="HOGENOM" id="CLU_086378_1_0_12"/>
<keyword evidence="3" id="KW-1185">Reference proteome</keyword>
<dbReference type="Proteomes" id="UP000008522">
    <property type="component" value="Chromosome"/>
</dbReference>
<feature type="domain" description="Beta-ketoacyl synthase-like N-terminal" evidence="1">
    <location>
        <begin position="34"/>
        <end position="193"/>
    </location>
</feature>
<accession>G0ENM0</accession>
<dbReference type="Pfam" id="PF13723">
    <property type="entry name" value="Ketoacyl-synt_2"/>
    <property type="match status" value="1"/>
</dbReference>
<evidence type="ECO:0000313" key="2">
    <source>
        <dbReference type="EMBL" id="AEM21899.1"/>
    </source>
</evidence>
<dbReference type="EMBL" id="CP002874">
    <property type="protein sequence ID" value="AEM21899.1"/>
    <property type="molecule type" value="Genomic_DNA"/>
</dbReference>
<dbReference type="InterPro" id="IPR014030">
    <property type="entry name" value="Ketoacyl_synth_N"/>
</dbReference>
<dbReference type="AlphaFoldDB" id="G0ENM0"/>
<dbReference type="eggNOG" id="ENOG5032US7">
    <property type="taxonomic scope" value="Bacteria"/>
</dbReference>
<dbReference type="GeneID" id="44969820"/>
<protein>
    <recommendedName>
        <fullName evidence="1">Beta-ketoacyl synthase-like N-terminal domain-containing protein</fullName>
    </recommendedName>
</protein>
<reference evidence="2 3" key="1">
    <citation type="journal article" date="2011" name="BMC Genomics">
        <title>Complete genome sequence of Brachyspira intermedia reveals unique genomic features in Brachyspira species and phage-mediated horizontal gene transfer.</title>
        <authorList>
            <person name="Hafstrom T."/>
            <person name="Jansson D.S."/>
            <person name="Segerman B."/>
        </authorList>
    </citation>
    <scope>NUCLEOTIDE SEQUENCE [LARGE SCALE GENOMIC DNA]</scope>
    <source>
        <strain evidence="3">ATCC 51140 / PWS/A</strain>
    </source>
</reference>
<dbReference type="KEGG" id="bip:Bint_1280"/>
<dbReference type="PATRIC" id="fig|1045858.4.peg.1279"/>
<name>G0ENM0_BRAIP</name>
<dbReference type="RefSeq" id="WP_014487729.1">
    <property type="nucleotide sequence ID" value="NC_017243.1"/>
</dbReference>
<gene>
    <name evidence="2" type="ordered locus">Bint_1280</name>
</gene>
<evidence type="ECO:0000259" key="1">
    <source>
        <dbReference type="Pfam" id="PF13723"/>
    </source>
</evidence>
<dbReference type="OrthoDB" id="306836at2"/>
<sequence length="238" mass="27549">MSDLSFRVLDWDFFAPNMDKSFILENINNDIKITYGDSNPDLDFIPRAQKRRLSQITKFSFESIKNILKENEQIPIFFVSKYGEIKQQYNMSKKIVTEHEVSPALFSFSVFNTAVAQLTIFYQNHERAIAITCYNNFIDTALIQAMAFLKTSESDKALILIADEKLPESYEEISKDGNYSFAFSCLISKKDPNIDIDVINREFDKDENSIIDFIKFISTDTADLELGKIKLIKNNIFY</sequence>
<evidence type="ECO:0000313" key="3">
    <source>
        <dbReference type="Proteomes" id="UP000008522"/>
    </source>
</evidence>
<organism evidence="2 3">
    <name type="scientific">Brachyspira intermedia (strain ATCC 51140 / PWS/A)</name>
    <name type="common">Serpulina intermedia</name>
    <dbReference type="NCBI Taxonomy" id="1045858"/>
    <lineage>
        <taxon>Bacteria</taxon>
        <taxon>Pseudomonadati</taxon>
        <taxon>Spirochaetota</taxon>
        <taxon>Spirochaetia</taxon>
        <taxon>Brachyspirales</taxon>
        <taxon>Brachyspiraceae</taxon>
        <taxon>Brachyspira</taxon>
    </lineage>
</organism>
<proteinExistence type="predicted"/>